<dbReference type="Pfam" id="PF03062">
    <property type="entry name" value="MBOAT"/>
    <property type="match status" value="1"/>
</dbReference>
<dbReference type="InterPro" id="IPR014371">
    <property type="entry name" value="Oat_ACAT_DAG_ARE"/>
</dbReference>
<keyword evidence="34" id="KW-1185">Reference proteome</keyword>
<protein>
    <recommendedName>
        <fullName evidence="29">O-acyltransferase</fullName>
    </recommendedName>
</protein>
<dbReference type="Proteomes" id="UP000252519">
    <property type="component" value="Unassembled WGS sequence"/>
</dbReference>
<evidence type="ECO:0000256" key="3">
    <source>
        <dbReference type="ARBA" id="ARBA00000895"/>
    </source>
</evidence>
<evidence type="ECO:0000256" key="17">
    <source>
        <dbReference type="ARBA" id="ARBA00023610"/>
    </source>
</evidence>
<keyword evidence="13 29" id="KW-0256">Endoplasmic reticulum</keyword>
<evidence type="ECO:0000256" key="14">
    <source>
        <dbReference type="ARBA" id="ARBA00022989"/>
    </source>
</evidence>
<comment type="subunit">
    <text evidence="17">Homodimer or homotetramer; both forms have similar enzymatic activities.</text>
</comment>
<evidence type="ECO:0000313" key="34">
    <source>
        <dbReference type="Proteomes" id="UP000252519"/>
    </source>
</evidence>
<feature type="transmembrane region" description="Helical" evidence="32">
    <location>
        <begin position="446"/>
        <end position="465"/>
    </location>
</feature>
<feature type="compositionally biased region" description="Low complexity" evidence="31">
    <location>
        <begin position="14"/>
        <end position="33"/>
    </location>
</feature>
<feature type="active site" evidence="30">
    <location>
        <position position="406"/>
    </location>
</feature>
<reference evidence="33 34" key="1">
    <citation type="submission" date="2014-10" db="EMBL/GenBank/DDBJ databases">
        <title>Draft genome of the hookworm Ancylostoma caninum.</title>
        <authorList>
            <person name="Mitreva M."/>
        </authorList>
    </citation>
    <scope>NUCLEOTIDE SEQUENCE [LARGE SCALE GENOMIC DNA]</scope>
    <source>
        <strain evidence="33 34">Baltimore</strain>
    </source>
</reference>
<feature type="transmembrane region" description="Helical" evidence="32">
    <location>
        <begin position="322"/>
        <end position="344"/>
    </location>
</feature>
<comment type="subcellular location">
    <subcellularLocation>
        <location evidence="8 29">Endoplasmic reticulum membrane</location>
        <topology evidence="8 29">Multi-pass membrane protein</topology>
    </subcellularLocation>
</comment>
<comment type="catalytic activity">
    <reaction evidence="23">
        <text>1-octadecanoyl-2-(5Z,8Z,11Z,14Z-eicosatetraenoyl)-sn-glycerol + (9Z)-octadecenoyl-CoA = 1-octadecanoyl-2-(5Z,8Z,11Z,14Z)-eicosatetraenoyl-3-(9Z)-octadecenoyl-sn-glycerol + CoA</text>
        <dbReference type="Rhea" id="RHEA:38307"/>
        <dbReference type="ChEBI" id="CHEBI:57287"/>
        <dbReference type="ChEBI" id="CHEBI:57387"/>
        <dbReference type="ChEBI" id="CHEBI:75728"/>
        <dbReference type="ChEBI" id="CHEBI:75729"/>
    </reaction>
    <physiologicalReaction direction="left-to-right" evidence="23">
        <dbReference type="Rhea" id="RHEA:38308"/>
    </physiologicalReaction>
</comment>
<gene>
    <name evidence="33" type="ORF">ANCCAN_04719</name>
</gene>
<evidence type="ECO:0000256" key="6">
    <source>
        <dbReference type="ARBA" id="ARBA00001349"/>
    </source>
</evidence>
<evidence type="ECO:0000256" key="26">
    <source>
        <dbReference type="ARBA" id="ARBA00048907"/>
    </source>
</evidence>
<comment type="catalytic activity">
    <reaction evidence="4">
        <text>hexadecane-1,2-diol + 2 hexadecanoyl-CoA = 1,2-O,O-dihexadecanoyl-1,2-hexadecanediol + 2 CoA</text>
        <dbReference type="Rhea" id="RHEA:38211"/>
        <dbReference type="ChEBI" id="CHEBI:57287"/>
        <dbReference type="ChEBI" id="CHEBI:57379"/>
        <dbReference type="ChEBI" id="CHEBI:75586"/>
        <dbReference type="ChEBI" id="CHEBI:75608"/>
    </reaction>
    <physiologicalReaction direction="left-to-right" evidence="4">
        <dbReference type="Rhea" id="RHEA:38212"/>
    </physiologicalReaction>
</comment>
<comment type="catalytic activity">
    <reaction evidence="24">
        <text>an acyl-CoA + a 1,2-diacyl-sn-glycerol = a triacyl-sn-glycerol + CoA</text>
        <dbReference type="Rhea" id="RHEA:10868"/>
        <dbReference type="ChEBI" id="CHEBI:17815"/>
        <dbReference type="ChEBI" id="CHEBI:57287"/>
        <dbReference type="ChEBI" id="CHEBI:58342"/>
        <dbReference type="ChEBI" id="CHEBI:64615"/>
        <dbReference type="EC" id="2.3.1.20"/>
    </reaction>
    <physiologicalReaction direction="left-to-right" evidence="24">
        <dbReference type="Rhea" id="RHEA:10869"/>
    </physiologicalReaction>
</comment>
<feature type="transmembrane region" description="Helical" evidence="32">
    <location>
        <begin position="392"/>
        <end position="414"/>
    </location>
</feature>
<evidence type="ECO:0000256" key="5">
    <source>
        <dbReference type="ARBA" id="ARBA00001313"/>
    </source>
</evidence>
<evidence type="ECO:0000256" key="19">
    <source>
        <dbReference type="ARBA" id="ARBA00047609"/>
    </source>
</evidence>
<evidence type="ECO:0000256" key="24">
    <source>
        <dbReference type="ARBA" id="ARBA00048634"/>
    </source>
</evidence>
<comment type="catalytic activity">
    <reaction evidence="2">
        <text>all-trans-retinol + an acyl-CoA = an all-trans-retinyl ester + CoA</text>
        <dbReference type="Rhea" id="RHEA:11488"/>
        <dbReference type="ChEBI" id="CHEBI:17336"/>
        <dbReference type="ChEBI" id="CHEBI:57287"/>
        <dbReference type="ChEBI" id="CHEBI:58342"/>
        <dbReference type="ChEBI" id="CHEBI:63410"/>
        <dbReference type="EC" id="2.3.1.76"/>
    </reaction>
    <physiologicalReaction direction="left-to-right" evidence="2">
        <dbReference type="Rhea" id="RHEA:11489"/>
    </physiologicalReaction>
</comment>
<feature type="transmembrane region" description="Helical" evidence="32">
    <location>
        <begin position="117"/>
        <end position="137"/>
    </location>
</feature>
<evidence type="ECO:0000256" key="29">
    <source>
        <dbReference type="PIRNR" id="PIRNR000439"/>
    </source>
</evidence>
<evidence type="ECO:0000256" key="11">
    <source>
        <dbReference type="ARBA" id="ARBA00022679"/>
    </source>
</evidence>
<organism evidence="33 34">
    <name type="scientific">Ancylostoma caninum</name>
    <name type="common">Dog hookworm</name>
    <dbReference type="NCBI Taxonomy" id="29170"/>
    <lineage>
        <taxon>Eukaryota</taxon>
        <taxon>Metazoa</taxon>
        <taxon>Ecdysozoa</taxon>
        <taxon>Nematoda</taxon>
        <taxon>Chromadorea</taxon>
        <taxon>Rhabditida</taxon>
        <taxon>Rhabditina</taxon>
        <taxon>Rhabditomorpha</taxon>
        <taxon>Strongyloidea</taxon>
        <taxon>Ancylostomatidae</taxon>
        <taxon>Ancylostomatinae</taxon>
        <taxon>Ancylostoma</taxon>
    </lineage>
</organism>
<keyword evidence="11 29" id="KW-0808">Transferase</keyword>
<evidence type="ECO:0000256" key="23">
    <source>
        <dbReference type="ARBA" id="ARBA00048614"/>
    </source>
</evidence>
<feature type="compositionally biased region" description="Basic residues" evidence="31">
    <location>
        <begin position="617"/>
        <end position="633"/>
    </location>
</feature>
<evidence type="ECO:0000256" key="20">
    <source>
        <dbReference type="ARBA" id="ARBA00047807"/>
    </source>
</evidence>
<comment type="catalytic activity">
    <reaction evidence="20">
        <text>1-O-(9Z-octadecenyl)-glycerol + (9Z)-octadecenoyl-CoA = 1-O-(9Z-octadecyl)-3-(9Z-octadecenoyl)-glycerol + CoA</text>
        <dbReference type="Rhea" id="RHEA:55340"/>
        <dbReference type="ChEBI" id="CHEBI:34116"/>
        <dbReference type="ChEBI" id="CHEBI:57287"/>
        <dbReference type="ChEBI" id="CHEBI:57387"/>
        <dbReference type="ChEBI" id="CHEBI:197429"/>
    </reaction>
    <physiologicalReaction direction="left-to-right" evidence="20">
        <dbReference type="Rhea" id="RHEA:55341"/>
    </physiologicalReaction>
</comment>
<feature type="transmembrane region" description="Helical" evidence="32">
    <location>
        <begin position="181"/>
        <end position="204"/>
    </location>
</feature>
<evidence type="ECO:0000256" key="1">
    <source>
        <dbReference type="ARBA" id="ARBA00000174"/>
    </source>
</evidence>
<evidence type="ECO:0000256" key="32">
    <source>
        <dbReference type="SAM" id="Phobius"/>
    </source>
</evidence>
<evidence type="ECO:0000256" key="8">
    <source>
        <dbReference type="ARBA" id="ARBA00004477"/>
    </source>
</evidence>
<comment type="catalytic activity">
    <reaction evidence="21">
        <text>2,3-di-(9Z)-octadecenoyl-sn-glycerol + (9Z)-octadecenoyl-CoA = 1,2,3-tri-(9Z-octadecenoyl)-glycerol + CoA</text>
        <dbReference type="Rhea" id="RHEA:38439"/>
        <dbReference type="ChEBI" id="CHEBI:53753"/>
        <dbReference type="ChEBI" id="CHEBI:57287"/>
        <dbReference type="ChEBI" id="CHEBI:57387"/>
        <dbReference type="ChEBI" id="CHEBI:75824"/>
    </reaction>
    <physiologicalReaction direction="left-to-right" evidence="21">
        <dbReference type="Rhea" id="RHEA:38440"/>
    </physiologicalReaction>
</comment>
<evidence type="ECO:0000256" key="10">
    <source>
        <dbReference type="ARBA" id="ARBA00009010"/>
    </source>
</evidence>
<keyword evidence="15 29" id="KW-0472">Membrane</keyword>
<dbReference type="InterPro" id="IPR027251">
    <property type="entry name" value="Diacylglycerol_acylTrfase1"/>
</dbReference>
<comment type="caution">
    <text evidence="33">The sequence shown here is derived from an EMBL/GenBank/DDBJ whole genome shotgun (WGS) entry which is preliminary data.</text>
</comment>
<comment type="catalytic activity">
    <reaction evidence="19">
        <text>1-O-(9Z-octadecyl)-3-(9Z-octadecenoyl)-glycerol + (9Z)-octadecenoyl-CoA = 1-O-(9Z-octadecenyl)-2,3-di-(9Z-octadecenoyl)glycerol + CoA</text>
        <dbReference type="Rhea" id="RHEA:55344"/>
        <dbReference type="ChEBI" id="CHEBI:57287"/>
        <dbReference type="ChEBI" id="CHEBI:57387"/>
        <dbReference type="ChEBI" id="CHEBI:138735"/>
        <dbReference type="ChEBI" id="CHEBI:197429"/>
    </reaction>
    <physiologicalReaction direction="left-to-right" evidence="19">
        <dbReference type="Rhea" id="RHEA:55345"/>
    </physiologicalReaction>
</comment>
<comment type="catalytic activity">
    <reaction evidence="27">
        <text>1-(9Z-octadecenoyl)-glycerol + (9Z)-octadecenoyl-CoA = 1,2-di-(9Z-octadecenoyl)-glycerol + CoA</text>
        <dbReference type="Rhea" id="RHEA:37915"/>
        <dbReference type="ChEBI" id="CHEBI:52323"/>
        <dbReference type="ChEBI" id="CHEBI:57287"/>
        <dbReference type="ChEBI" id="CHEBI:57387"/>
        <dbReference type="ChEBI" id="CHEBI:75342"/>
    </reaction>
    <physiologicalReaction direction="left-to-right" evidence="27">
        <dbReference type="Rhea" id="RHEA:37916"/>
    </physiologicalReaction>
</comment>
<feature type="transmembrane region" description="Helical" evidence="32">
    <location>
        <begin position="68"/>
        <end position="86"/>
    </location>
</feature>
<evidence type="ECO:0000256" key="12">
    <source>
        <dbReference type="ARBA" id="ARBA00022692"/>
    </source>
</evidence>
<comment type="catalytic activity">
    <reaction evidence="3">
        <text>13-cis-retinol + hexadecanoyl-CoA = 13-cis-retinyl hexadecanoate + CoA</text>
        <dbReference type="Rhea" id="RHEA:55296"/>
        <dbReference type="ChEBI" id="CHEBI:45479"/>
        <dbReference type="ChEBI" id="CHEBI:57287"/>
        <dbReference type="ChEBI" id="CHEBI:57379"/>
        <dbReference type="ChEBI" id="CHEBI:138722"/>
    </reaction>
    <physiologicalReaction direction="left-to-right" evidence="3">
        <dbReference type="Rhea" id="RHEA:55297"/>
    </physiologicalReaction>
</comment>
<dbReference type="GO" id="GO:0019432">
    <property type="term" value="P:triglyceride biosynthetic process"/>
    <property type="evidence" value="ECO:0007669"/>
    <property type="project" value="InterPro"/>
</dbReference>
<evidence type="ECO:0000256" key="27">
    <source>
        <dbReference type="ARBA" id="ARBA00049168"/>
    </source>
</evidence>
<dbReference type="OrthoDB" id="10039049at2759"/>
<dbReference type="AlphaFoldDB" id="A0A368GXR6"/>
<evidence type="ECO:0000256" key="18">
    <source>
        <dbReference type="ARBA" id="ARBA00047367"/>
    </source>
</evidence>
<comment type="catalytic activity">
    <reaction evidence="22">
        <text>2-(9Z-octadecenoyl)-glycerol + (9Z)-octadecenoyl-CoA = 1,2-di-(9Z-octadecenoyl)-sn-glycerol + CoA</text>
        <dbReference type="Rhea" id="RHEA:37911"/>
        <dbReference type="ChEBI" id="CHEBI:52333"/>
        <dbReference type="ChEBI" id="CHEBI:57287"/>
        <dbReference type="ChEBI" id="CHEBI:57387"/>
        <dbReference type="ChEBI" id="CHEBI:73990"/>
    </reaction>
    <physiologicalReaction direction="left-to-right" evidence="22">
        <dbReference type="Rhea" id="RHEA:37912"/>
    </physiologicalReaction>
</comment>
<accession>A0A368GXR6</accession>
<dbReference type="GO" id="GO:0004144">
    <property type="term" value="F:diacylglycerol O-acyltransferase activity"/>
    <property type="evidence" value="ECO:0007669"/>
    <property type="project" value="UniProtKB-EC"/>
</dbReference>
<evidence type="ECO:0000256" key="4">
    <source>
        <dbReference type="ARBA" id="ARBA00001118"/>
    </source>
</evidence>
<comment type="catalytic activity">
    <reaction evidence="28">
        <text>1,3-di-(9Z-octadecenoyl)-glycerol + (9Z)-octadecenoyl-CoA = 1,2,3-tri-(9Z-octadecenoyl)-glycerol + CoA</text>
        <dbReference type="Rhea" id="RHEA:38435"/>
        <dbReference type="ChEBI" id="CHEBI:53753"/>
        <dbReference type="ChEBI" id="CHEBI:57287"/>
        <dbReference type="ChEBI" id="CHEBI:57387"/>
        <dbReference type="ChEBI" id="CHEBI:75735"/>
    </reaction>
    <physiologicalReaction direction="left-to-right" evidence="28">
        <dbReference type="Rhea" id="RHEA:38436"/>
    </physiologicalReaction>
</comment>
<comment type="catalytic activity">
    <reaction evidence="5">
        <text>2-(9Z-octadecenoyl)-glycerol + hexadecanoyl-CoA = 1-hexadecanoyl-2-(9Z-octadecenoyl)-sn-glycerol + CoA</text>
        <dbReference type="Rhea" id="RHEA:38071"/>
        <dbReference type="ChEBI" id="CHEBI:57287"/>
        <dbReference type="ChEBI" id="CHEBI:57379"/>
        <dbReference type="ChEBI" id="CHEBI:73990"/>
        <dbReference type="ChEBI" id="CHEBI:75466"/>
    </reaction>
    <physiologicalReaction direction="left-to-right" evidence="5">
        <dbReference type="Rhea" id="RHEA:38072"/>
    </physiologicalReaction>
</comment>
<evidence type="ECO:0000256" key="2">
    <source>
        <dbReference type="ARBA" id="ARBA00000633"/>
    </source>
</evidence>
<feature type="region of interest" description="Disordered" evidence="31">
    <location>
        <begin position="613"/>
        <end position="642"/>
    </location>
</feature>
<keyword evidence="16 29" id="KW-0012">Acyltransferase</keyword>
<dbReference type="InterPro" id="IPR004299">
    <property type="entry name" value="MBOAT_fam"/>
</dbReference>
<feature type="transmembrane region" description="Helical" evidence="32">
    <location>
        <begin position="149"/>
        <end position="169"/>
    </location>
</feature>
<comment type="catalytic activity">
    <reaction evidence="1">
        <text>hexadecane-1,2-diol + hexadecanoyl-CoA = 2-hydroxyhexadecyl hexadecanoate + CoA</text>
        <dbReference type="Rhea" id="RHEA:38171"/>
        <dbReference type="ChEBI" id="CHEBI:57287"/>
        <dbReference type="ChEBI" id="CHEBI:57379"/>
        <dbReference type="ChEBI" id="CHEBI:75586"/>
        <dbReference type="ChEBI" id="CHEBI:75587"/>
    </reaction>
    <physiologicalReaction direction="left-to-right" evidence="1">
        <dbReference type="Rhea" id="RHEA:38172"/>
    </physiologicalReaction>
</comment>
<name>A0A368GXR6_ANCCA</name>
<evidence type="ECO:0000256" key="28">
    <source>
        <dbReference type="ARBA" id="ARBA00049549"/>
    </source>
</evidence>
<comment type="pathway">
    <text evidence="9">Lipid metabolism; glycerolipid metabolism.</text>
</comment>
<comment type="catalytic activity">
    <reaction evidence="25">
        <text>1,2-di-(9Z-octadecenoyl)-glycerol + (9Z)-octadecenoate + H(+) = 1,2,3-tri-(9Z-octadecenoyl)-glycerol + H2O</text>
        <dbReference type="Rhea" id="RHEA:38379"/>
        <dbReference type="ChEBI" id="CHEBI:15377"/>
        <dbReference type="ChEBI" id="CHEBI:15378"/>
        <dbReference type="ChEBI" id="CHEBI:30823"/>
        <dbReference type="ChEBI" id="CHEBI:52323"/>
        <dbReference type="ChEBI" id="CHEBI:53753"/>
    </reaction>
    <physiologicalReaction direction="left-to-right" evidence="25">
        <dbReference type="Rhea" id="RHEA:38380"/>
    </physiologicalReaction>
</comment>
<feature type="transmembrane region" description="Helical" evidence="32">
    <location>
        <begin position="273"/>
        <end position="292"/>
    </location>
</feature>
<dbReference type="PIRSF" id="PIRSF500231">
    <property type="entry name" value="Oat_dag"/>
    <property type="match status" value="1"/>
</dbReference>
<dbReference type="UniPathway" id="UPA00230"/>
<comment type="catalytic activity">
    <reaction evidence="6">
        <text>1,2-di-(9Z-octadecenoyl)-sn-glycerol + hexadecanoyl-CoA = 1,2-di-(9Z)-octadecenoyl-3-hexadecanoyl-sn-glycerol + CoA</text>
        <dbReference type="Rhea" id="RHEA:38163"/>
        <dbReference type="ChEBI" id="CHEBI:52333"/>
        <dbReference type="ChEBI" id="CHEBI:57287"/>
        <dbReference type="ChEBI" id="CHEBI:57379"/>
        <dbReference type="ChEBI" id="CHEBI:75583"/>
    </reaction>
    <physiologicalReaction direction="left-to-right" evidence="6">
        <dbReference type="Rhea" id="RHEA:38164"/>
    </physiologicalReaction>
</comment>
<evidence type="ECO:0000256" key="9">
    <source>
        <dbReference type="ARBA" id="ARBA00005175"/>
    </source>
</evidence>
<evidence type="ECO:0000256" key="21">
    <source>
        <dbReference type="ARBA" id="ARBA00048096"/>
    </source>
</evidence>
<evidence type="ECO:0000256" key="7">
    <source>
        <dbReference type="ARBA" id="ARBA00001764"/>
    </source>
</evidence>
<evidence type="ECO:0000256" key="25">
    <source>
        <dbReference type="ARBA" id="ARBA00048728"/>
    </source>
</evidence>
<feature type="region of interest" description="Disordered" evidence="31">
    <location>
        <begin position="1"/>
        <end position="33"/>
    </location>
</feature>
<dbReference type="PIRSF" id="PIRSF000439">
    <property type="entry name" value="Oat_ACAT_DAG_ARE"/>
    <property type="match status" value="1"/>
</dbReference>
<keyword evidence="14 32" id="KW-1133">Transmembrane helix</keyword>
<evidence type="ECO:0000256" key="30">
    <source>
        <dbReference type="PIRSR" id="PIRSR000439-1"/>
    </source>
</evidence>
<evidence type="ECO:0000256" key="15">
    <source>
        <dbReference type="ARBA" id="ARBA00023136"/>
    </source>
</evidence>
<evidence type="ECO:0000256" key="31">
    <source>
        <dbReference type="SAM" id="MobiDB-lite"/>
    </source>
</evidence>
<sequence length="642" mass="74006">MGPSEEELRRRHPSAGSKASTNSSWSSAGSSRTFSFMQKKAQDSNKGPCEKIVHRPQDSLFSTSSGWTNYRGFFNLAMLLLVVSNGRVALENLIKYGILISPLKWLSFMIVEGSFWNWPNLAMVLFSNVTILIVFITEKILEKGCLSNYFAGVFYPILVCAHLAVPAAITLVLDGNPLCSIFALSIFVIESLKIVSYVHVNYWCRCAREEKLEASKKADMTRSDVSSPEMASLYPGTLTLSNLYYFMCAPTLCYELKFPKSVRRRKTFLMKRFVEMVFLSFLMASLIQQWVVPTVHNSMKPLSEMEVGRCLERLLKLAIPNIIIWLIGFYLIFHAVLNFVAEVLKFADREFYRDFWNSETIQYFWRTWNIPVHRWAARHVYLPMMRNKYNKFSAMVAVFFVSAFFHEYLVSVPLHMFRLWAYYGMMAQIPLSFVTDYVVKGGRAGNVIVWLSLILGQPLAILMYVHDWILAMISMYKTSYDGRTYFVYWLPEPKVMGKFWEICVLITIHHAIVFMEYLSFLGVCNGASEIYELVVNEKDRADFVNVTETILPTIWREIMCNKAFNLSSISESNCTVTFGTKKSLTLPVNNDPLRLAFIMEEMLKCIETLTGNQEKQQKKKAPPVVPVKRRKPPTRGIKWEED</sequence>
<dbReference type="STRING" id="29170.A0A368GXR6"/>
<dbReference type="GO" id="GO:0005789">
    <property type="term" value="C:endoplasmic reticulum membrane"/>
    <property type="evidence" value="ECO:0007669"/>
    <property type="project" value="UniProtKB-SubCell"/>
</dbReference>
<dbReference type="GO" id="GO:0050252">
    <property type="term" value="F:retinol O-fatty-acyltransferase activity"/>
    <property type="evidence" value="ECO:0007669"/>
    <property type="project" value="UniProtKB-EC"/>
</dbReference>
<comment type="catalytic activity">
    <reaction evidence="26">
        <text>hexadecan-1-ol + hexadecanoyl-CoA = hexadecyl hexadecanoate + CoA</text>
        <dbReference type="Rhea" id="RHEA:38167"/>
        <dbReference type="ChEBI" id="CHEBI:16125"/>
        <dbReference type="ChEBI" id="CHEBI:57287"/>
        <dbReference type="ChEBI" id="CHEBI:57379"/>
        <dbReference type="ChEBI" id="CHEBI:75584"/>
    </reaction>
    <physiologicalReaction direction="left-to-right" evidence="26">
        <dbReference type="Rhea" id="RHEA:38168"/>
    </physiologicalReaction>
</comment>
<dbReference type="EMBL" id="JOJR01000037">
    <property type="protein sequence ID" value="RCN49146.1"/>
    <property type="molecule type" value="Genomic_DNA"/>
</dbReference>
<comment type="catalytic activity">
    <reaction evidence="7">
        <text>all-trans-retinol + hexadecanoyl-CoA = all-trans-retinyl hexadecanoate + CoA</text>
        <dbReference type="Rhea" id="RHEA:38175"/>
        <dbReference type="ChEBI" id="CHEBI:17336"/>
        <dbReference type="ChEBI" id="CHEBI:17616"/>
        <dbReference type="ChEBI" id="CHEBI:57287"/>
        <dbReference type="ChEBI" id="CHEBI:57379"/>
    </reaction>
    <physiologicalReaction direction="left-to-right" evidence="7">
        <dbReference type="Rhea" id="RHEA:38176"/>
    </physiologicalReaction>
</comment>
<comment type="similarity">
    <text evidence="10 29">Belongs to the membrane-bound acyltransferase family. Sterol o-acyltransferase subfamily.</text>
</comment>
<dbReference type="PANTHER" id="PTHR10408:SF7">
    <property type="entry name" value="DIACYLGLYCEROL O-ACYLTRANSFERASE 1"/>
    <property type="match status" value="1"/>
</dbReference>
<evidence type="ECO:0000256" key="22">
    <source>
        <dbReference type="ARBA" id="ARBA00048135"/>
    </source>
</evidence>
<dbReference type="PANTHER" id="PTHR10408">
    <property type="entry name" value="STEROL O-ACYLTRANSFERASE"/>
    <property type="match status" value="1"/>
</dbReference>
<evidence type="ECO:0000313" key="33">
    <source>
        <dbReference type="EMBL" id="RCN49146.1"/>
    </source>
</evidence>
<evidence type="ECO:0000256" key="16">
    <source>
        <dbReference type="ARBA" id="ARBA00023315"/>
    </source>
</evidence>
<proteinExistence type="inferred from homology"/>
<comment type="catalytic activity">
    <reaction evidence="18">
        <text>1,2-di-(9Z-octadecenoyl)-sn-glycerol + (9Z)-octadecenoyl-CoA = 1,2,3-tri-(9Z-octadecenoyl)-glycerol + CoA</text>
        <dbReference type="Rhea" id="RHEA:38219"/>
        <dbReference type="ChEBI" id="CHEBI:52333"/>
        <dbReference type="ChEBI" id="CHEBI:53753"/>
        <dbReference type="ChEBI" id="CHEBI:57287"/>
        <dbReference type="ChEBI" id="CHEBI:57387"/>
    </reaction>
    <physiologicalReaction direction="left-to-right" evidence="18">
        <dbReference type="Rhea" id="RHEA:38220"/>
    </physiologicalReaction>
</comment>
<evidence type="ECO:0000256" key="13">
    <source>
        <dbReference type="ARBA" id="ARBA00022824"/>
    </source>
</evidence>
<keyword evidence="12 32" id="KW-0812">Transmembrane</keyword>
<feature type="transmembrane region" description="Helical" evidence="32">
    <location>
        <begin position="420"/>
        <end position="439"/>
    </location>
</feature>